<dbReference type="InterPro" id="IPR030394">
    <property type="entry name" value="G_HFLX_dom"/>
</dbReference>
<dbReference type="Pfam" id="PF19275">
    <property type="entry name" value="HflX_C"/>
    <property type="match status" value="1"/>
</dbReference>
<dbReference type="Pfam" id="PF13167">
    <property type="entry name" value="GTP-bdg_N"/>
    <property type="match status" value="1"/>
</dbReference>
<dbReference type="NCBIfam" id="TIGR03156">
    <property type="entry name" value="GTP_HflX"/>
    <property type="match status" value="1"/>
</dbReference>
<sequence length="459" mass="51354">MTKHKDEYRNGGHNGPATVNFHNEEVPPTRALIVHLSLRNAVSENSDQQRTVDADLAEITGLALAIELEIVETSIVSLRQVSPATYLGTGKVNEIEQLVATDDIELVVTNTQLSPGQQRNLEKIWNCKVLDRTGLILEIFGRRAQTREGRLQVELAHLAYQRSRLVRSWTHLERQRGGSGTVGGPGETQKESDRRALQTRMKKLEAQLEKVKKTRGLHRKSRQKVPFPVVALVGYTNAGKSTLFNYVTTGNVLAKDLLFATLDPTMRKLELPRGRKVILSDTVGFIADLPTQLVAAFRATLEEVLSADLIIHIRDIAHQDTEIQRVDVLKVLGDLGVTDKQRSQMVEVWNKSDLLDEEELLQRRNLLERTDNTIIISSLTGQGVNELLDVVELSLGKNDDILTFSLPLSQGADLAWVYEHGDVLERTDSKDGTMAQLSARFPSTRIEVARKKFETNNLN</sequence>
<keyword evidence="5" id="KW-0460">Magnesium</keyword>
<accession>A0A3B0RIS2</accession>
<dbReference type="FunFam" id="3.40.50.11060:FF:000001">
    <property type="entry name" value="GTPase HflX"/>
    <property type="match status" value="1"/>
</dbReference>
<dbReference type="Pfam" id="PF16360">
    <property type="entry name" value="GTP-bdg_M"/>
    <property type="match status" value="1"/>
</dbReference>
<dbReference type="HAMAP" id="MF_00900">
    <property type="entry name" value="GTPase_HflX"/>
    <property type="match status" value="1"/>
</dbReference>
<evidence type="ECO:0000256" key="7">
    <source>
        <dbReference type="SAM" id="Coils"/>
    </source>
</evidence>
<dbReference type="GO" id="GO:0043022">
    <property type="term" value="F:ribosome binding"/>
    <property type="evidence" value="ECO:0007669"/>
    <property type="project" value="TreeGrafter"/>
</dbReference>
<dbReference type="InterPro" id="IPR042108">
    <property type="entry name" value="GTPase_HflX_N_sf"/>
</dbReference>
<evidence type="ECO:0000256" key="8">
    <source>
        <dbReference type="SAM" id="MobiDB-lite"/>
    </source>
</evidence>
<gene>
    <name evidence="10" type="ORF">MNBD_ALPHA08-884</name>
</gene>
<dbReference type="PIRSF" id="PIRSF006809">
    <property type="entry name" value="GTP-binding_hflX_prd"/>
    <property type="match status" value="1"/>
</dbReference>
<proteinExistence type="inferred from homology"/>
<evidence type="ECO:0000259" key="9">
    <source>
        <dbReference type="PROSITE" id="PS51705"/>
    </source>
</evidence>
<evidence type="ECO:0000256" key="2">
    <source>
        <dbReference type="ARBA" id="ARBA00022490"/>
    </source>
</evidence>
<feature type="coiled-coil region" evidence="7">
    <location>
        <begin position="187"/>
        <end position="214"/>
    </location>
</feature>
<dbReference type="PRINTS" id="PR00326">
    <property type="entry name" value="GTP1OBG"/>
</dbReference>
<dbReference type="CDD" id="cd01878">
    <property type="entry name" value="HflX"/>
    <property type="match status" value="1"/>
</dbReference>
<dbReference type="Pfam" id="PF01926">
    <property type="entry name" value="MMR_HSR1"/>
    <property type="match status" value="1"/>
</dbReference>
<dbReference type="Gene3D" id="6.10.250.2860">
    <property type="match status" value="1"/>
</dbReference>
<protein>
    <submittedName>
        <fullName evidence="10">Ribosome LSU-associated GTP-binding protein HflX</fullName>
    </submittedName>
</protein>
<dbReference type="Gene3D" id="3.40.50.300">
    <property type="entry name" value="P-loop containing nucleotide triphosphate hydrolases"/>
    <property type="match status" value="1"/>
</dbReference>
<dbReference type="PROSITE" id="PS51705">
    <property type="entry name" value="G_HFLX"/>
    <property type="match status" value="1"/>
</dbReference>
<comment type="subcellular location">
    <subcellularLocation>
        <location evidence="1">Cytoplasm</location>
    </subcellularLocation>
</comment>
<dbReference type="InterPro" id="IPR032305">
    <property type="entry name" value="GTP-bd_M"/>
</dbReference>
<evidence type="ECO:0000256" key="4">
    <source>
        <dbReference type="ARBA" id="ARBA00022741"/>
    </source>
</evidence>
<evidence type="ECO:0000256" key="1">
    <source>
        <dbReference type="ARBA" id="ARBA00004496"/>
    </source>
</evidence>
<evidence type="ECO:0000256" key="5">
    <source>
        <dbReference type="ARBA" id="ARBA00022842"/>
    </source>
</evidence>
<keyword evidence="4" id="KW-0547">Nucleotide-binding</keyword>
<dbReference type="EMBL" id="UOEC01000105">
    <property type="protein sequence ID" value="VAV93000.1"/>
    <property type="molecule type" value="Genomic_DNA"/>
</dbReference>
<dbReference type="GO" id="GO:0046872">
    <property type="term" value="F:metal ion binding"/>
    <property type="evidence" value="ECO:0007669"/>
    <property type="project" value="UniProtKB-KW"/>
</dbReference>
<dbReference type="GO" id="GO:0005737">
    <property type="term" value="C:cytoplasm"/>
    <property type="evidence" value="ECO:0007669"/>
    <property type="project" value="UniProtKB-SubCell"/>
</dbReference>
<dbReference type="GO" id="GO:0005525">
    <property type="term" value="F:GTP binding"/>
    <property type="evidence" value="ECO:0007669"/>
    <property type="project" value="UniProtKB-KW"/>
</dbReference>
<dbReference type="PANTHER" id="PTHR10229:SF0">
    <property type="entry name" value="GTP-BINDING PROTEIN 6-RELATED"/>
    <property type="match status" value="1"/>
</dbReference>
<dbReference type="InterPro" id="IPR025121">
    <property type="entry name" value="GTPase_HflX_N"/>
</dbReference>
<keyword evidence="7" id="KW-0175">Coiled coil</keyword>
<reference evidence="10" key="1">
    <citation type="submission" date="2018-06" db="EMBL/GenBank/DDBJ databases">
        <authorList>
            <person name="Zhirakovskaya E."/>
        </authorList>
    </citation>
    <scope>NUCLEOTIDE SEQUENCE</scope>
</reference>
<evidence type="ECO:0000313" key="10">
    <source>
        <dbReference type="EMBL" id="VAV93000.1"/>
    </source>
</evidence>
<dbReference type="InterPro" id="IPR016496">
    <property type="entry name" value="GTPase_HflX"/>
</dbReference>
<name>A0A3B0RIS2_9ZZZZ</name>
<evidence type="ECO:0000256" key="3">
    <source>
        <dbReference type="ARBA" id="ARBA00022723"/>
    </source>
</evidence>
<dbReference type="InterPro" id="IPR006073">
    <property type="entry name" value="GTP-bd"/>
</dbReference>
<dbReference type="SUPFAM" id="SSF52540">
    <property type="entry name" value="P-loop containing nucleoside triphosphate hydrolases"/>
    <property type="match status" value="1"/>
</dbReference>
<dbReference type="InterPro" id="IPR045498">
    <property type="entry name" value="HflX_C"/>
</dbReference>
<organism evidence="10">
    <name type="scientific">hydrothermal vent metagenome</name>
    <dbReference type="NCBI Taxonomy" id="652676"/>
    <lineage>
        <taxon>unclassified sequences</taxon>
        <taxon>metagenomes</taxon>
        <taxon>ecological metagenomes</taxon>
    </lineage>
</organism>
<keyword evidence="3" id="KW-0479">Metal-binding</keyword>
<dbReference type="AlphaFoldDB" id="A0A3B0RIS2"/>
<feature type="compositionally biased region" description="Basic and acidic residues" evidence="8">
    <location>
        <begin position="1"/>
        <end position="10"/>
    </location>
</feature>
<feature type="region of interest" description="Disordered" evidence="8">
    <location>
        <begin position="1"/>
        <end position="22"/>
    </location>
</feature>
<dbReference type="PANTHER" id="PTHR10229">
    <property type="entry name" value="GTP-BINDING PROTEIN HFLX"/>
    <property type="match status" value="1"/>
</dbReference>
<dbReference type="Gene3D" id="3.40.50.11060">
    <property type="entry name" value="GTPase HflX, N-terminal domain"/>
    <property type="match status" value="1"/>
</dbReference>
<dbReference type="InterPro" id="IPR027417">
    <property type="entry name" value="P-loop_NTPase"/>
</dbReference>
<keyword evidence="2" id="KW-0963">Cytoplasm</keyword>
<feature type="domain" description="Hflx-type G" evidence="9">
    <location>
        <begin position="228"/>
        <end position="398"/>
    </location>
</feature>
<evidence type="ECO:0000256" key="6">
    <source>
        <dbReference type="ARBA" id="ARBA00023134"/>
    </source>
</evidence>
<keyword evidence="6" id="KW-0342">GTP-binding</keyword>